<dbReference type="GO" id="GO:0016020">
    <property type="term" value="C:membrane"/>
    <property type="evidence" value="ECO:0007669"/>
    <property type="project" value="UniProtKB-SubCell"/>
</dbReference>
<reference evidence="9" key="1">
    <citation type="submission" date="2021-02" db="EMBL/GenBank/DDBJ databases">
        <authorList>
            <person name="Nowell W R."/>
        </authorList>
    </citation>
    <scope>NUCLEOTIDE SEQUENCE</scope>
</reference>
<name>A0A815I418_ADIRI</name>
<keyword evidence="2" id="KW-0812">Transmembrane</keyword>
<dbReference type="InterPro" id="IPR027377">
    <property type="entry name" value="ZAR1/RTP1-5-like_Znf-3CxxC"/>
</dbReference>
<protein>
    <recommendedName>
        <fullName evidence="8">3CxxC-type domain-containing protein</fullName>
    </recommendedName>
</protein>
<keyword evidence="4" id="KW-0863">Zinc-finger</keyword>
<keyword evidence="3" id="KW-0479">Metal-binding</keyword>
<dbReference type="GO" id="GO:0031849">
    <property type="term" value="F:olfactory receptor binding"/>
    <property type="evidence" value="ECO:0007669"/>
    <property type="project" value="TreeGrafter"/>
</dbReference>
<dbReference type="SMART" id="SM01328">
    <property type="entry name" value="zf-3CxxC"/>
    <property type="match status" value="1"/>
</dbReference>
<dbReference type="EMBL" id="CAJNOJ010000277">
    <property type="protein sequence ID" value="CAF1363016.1"/>
    <property type="molecule type" value="Genomic_DNA"/>
</dbReference>
<evidence type="ECO:0000256" key="1">
    <source>
        <dbReference type="ARBA" id="ARBA00004167"/>
    </source>
</evidence>
<proteinExistence type="predicted"/>
<dbReference type="PANTHER" id="PTHR14402">
    <property type="entry name" value="RECEPTOR TRANSPORTING PROTEIN"/>
    <property type="match status" value="1"/>
</dbReference>
<evidence type="ECO:0000256" key="7">
    <source>
        <dbReference type="ARBA" id="ARBA00023136"/>
    </source>
</evidence>
<comment type="subcellular location">
    <subcellularLocation>
        <location evidence="1">Membrane</location>
        <topology evidence="1">Single-pass membrane protein</topology>
    </subcellularLocation>
</comment>
<dbReference type="AlphaFoldDB" id="A0A815I418"/>
<dbReference type="Pfam" id="PF13695">
    <property type="entry name" value="Zn_ribbon_3CxxC"/>
    <property type="match status" value="1"/>
</dbReference>
<evidence type="ECO:0000313" key="11">
    <source>
        <dbReference type="Proteomes" id="UP000663828"/>
    </source>
</evidence>
<evidence type="ECO:0000313" key="9">
    <source>
        <dbReference type="EMBL" id="CAF1363016.1"/>
    </source>
</evidence>
<keyword evidence="5" id="KW-0862">Zinc</keyword>
<organism evidence="9 12">
    <name type="scientific">Adineta ricciae</name>
    <name type="common">Rotifer</name>
    <dbReference type="NCBI Taxonomy" id="249248"/>
    <lineage>
        <taxon>Eukaryota</taxon>
        <taxon>Metazoa</taxon>
        <taxon>Spiralia</taxon>
        <taxon>Gnathifera</taxon>
        <taxon>Rotifera</taxon>
        <taxon>Eurotatoria</taxon>
        <taxon>Bdelloidea</taxon>
        <taxon>Adinetida</taxon>
        <taxon>Adinetidae</taxon>
        <taxon>Adineta</taxon>
    </lineage>
</organism>
<dbReference type="GO" id="GO:0006612">
    <property type="term" value="P:protein targeting to membrane"/>
    <property type="evidence" value="ECO:0007669"/>
    <property type="project" value="TreeGrafter"/>
</dbReference>
<evidence type="ECO:0000256" key="4">
    <source>
        <dbReference type="ARBA" id="ARBA00022771"/>
    </source>
</evidence>
<evidence type="ECO:0000259" key="8">
    <source>
        <dbReference type="SMART" id="SM01328"/>
    </source>
</evidence>
<dbReference type="GO" id="GO:0008270">
    <property type="term" value="F:zinc ion binding"/>
    <property type="evidence" value="ECO:0007669"/>
    <property type="project" value="UniProtKB-KW"/>
</dbReference>
<keyword evidence="7" id="KW-0472">Membrane</keyword>
<sequence length="172" mass="20937">MAQDQLFLQTFTHWKQIYMNSYPNMNFLRQWHLEKTEDPEIVATNDSSQQILKRYSGAQFHCAHCGNQWFSRIHSSILFQYYEHTRIIKWKLFGQQCRRCRQEFVVPTYQPDSITETIRYLIEKLAFKTRRVDLRPIDPDRPTILYNGNRHREDDLTCFCEACKLRRQYCEN</sequence>
<evidence type="ECO:0000256" key="6">
    <source>
        <dbReference type="ARBA" id="ARBA00022989"/>
    </source>
</evidence>
<dbReference type="Proteomes" id="UP000663828">
    <property type="component" value="Unassembled WGS sequence"/>
</dbReference>
<feature type="domain" description="3CxxC-type" evidence="8">
    <location>
        <begin position="55"/>
        <end position="166"/>
    </location>
</feature>
<dbReference type="GO" id="GO:0051205">
    <property type="term" value="P:protein insertion into membrane"/>
    <property type="evidence" value="ECO:0007669"/>
    <property type="project" value="TreeGrafter"/>
</dbReference>
<evidence type="ECO:0000256" key="2">
    <source>
        <dbReference type="ARBA" id="ARBA00022692"/>
    </source>
</evidence>
<dbReference type="EMBL" id="CAJNOR010005630">
    <property type="protein sequence ID" value="CAF1570368.1"/>
    <property type="molecule type" value="Genomic_DNA"/>
</dbReference>
<keyword evidence="6" id="KW-1133">Transmembrane helix</keyword>
<comment type="caution">
    <text evidence="9">The sequence shown here is derived from an EMBL/GenBank/DDBJ whole genome shotgun (WGS) entry which is preliminary data.</text>
</comment>
<accession>A0A815I418</accession>
<dbReference type="OrthoDB" id="9977431at2759"/>
<evidence type="ECO:0000313" key="12">
    <source>
        <dbReference type="Proteomes" id="UP000663852"/>
    </source>
</evidence>
<dbReference type="Proteomes" id="UP000663852">
    <property type="component" value="Unassembled WGS sequence"/>
</dbReference>
<evidence type="ECO:0000256" key="5">
    <source>
        <dbReference type="ARBA" id="ARBA00022833"/>
    </source>
</evidence>
<gene>
    <name evidence="9" type="ORF">EDS130_LOCUS33931</name>
    <name evidence="10" type="ORF">XAT740_LOCUS44421</name>
</gene>
<evidence type="ECO:0000313" key="10">
    <source>
        <dbReference type="EMBL" id="CAF1570368.1"/>
    </source>
</evidence>
<keyword evidence="11" id="KW-1185">Reference proteome</keyword>
<evidence type="ECO:0000256" key="3">
    <source>
        <dbReference type="ARBA" id="ARBA00022723"/>
    </source>
</evidence>
<dbReference type="InterPro" id="IPR026096">
    <property type="entry name" value="R-trans_p"/>
</dbReference>
<dbReference type="PANTHER" id="PTHR14402:SF10">
    <property type="entry name" value="3CXXC-TYPE DOMAIN-CONTAINING PROTEIN"/>
    <property type="match status" value="1"/>
</dbReference>